<dbReference type="AlphaFoldDB" id="A0A6S6W1X5"/>
<evidence type="ECO:0000313" key="3">
    <source>
        <dbReference type="EMBL" id="CAE7173813.1"/>
    </source>
</evidence>
<feature type="domain" description="F-box" evidence="2">
    <location>
        <begin position="135"/>
        <end position="217"/>
    </location>
</feature>
<dbReference type="PANTHER" id="PTHR42085">
    <property type="entry name" value="F-BOX DOMAIN-CONTAINING PROTEIN"/>
    <property type="match status" value="1"/>
</dbReference>
<evidence type="ECO:0000259" key="2">
    <source>
        <dbReference type="Pfam" id="PF13013"/>
    </source>
</evidence>
<dbReference type="EMBL" id="HG992981">
    <property type="protein sequence ID" value="CAE7173813.1"/>
    <property type="molecule type" value="Genomic_DNA"/>
</dbReference>
<feature type="region of interest" description="Disordered" evidence="1">
    <location>
        <begin position="95"/>
        <end position="118"/>
    </location>
</feature>
<name>A0A6S6W1X5_9PLEO</name>
<dbReference type="InterPro" id="IPR038883">
    <property type="entry name" value="AN11006-like"/>
</dbReference>
<accession>A0A6S6W1X5</accession>
<protein>
    <submittedName>
        <fullName evidence="3">F-box 2 domain containing protein</fullName>
    </submittedName>
</protein>
<dbReference type="Proteomes" id="UP000472372">
    <property type="component" value="Chromosome 5"/>
</dbReference>
<dbReference type="PANTHER" id="PTHR42085:SF1">
    <property type="entry name" value="F-BOX DOMAIN-CONTAINING PROTEIN"/>
    <property type="match status" value="1"/>
</dbReference>
<evidence type="ECO:0000256" key="1">
    <source>
        <dbReference type="SAM" id="MobiDB-lite"/>
    </source>
</evidence>
<proteinExistence type="predicted"/>
<organism evidence="3 4">
    <name type="scientific">Pyrenophora teres f. teres</name>
    <dbReference type="NCBI Taxonomy" id="97479"/>
    <lineage>
        <taxon>Eukaryota</taxon>
        <taxon>Fungi</taxon>
        <taxon>Dikarya</taxon>
        <taxon>Ascomycota</taxon>
        <taxon>Pezizomycotina</taxon>
        <taxon>Dothideomycetes</taxon>
        <taxon>Pleosporomycetidae</taxon>
        <taxon>Pleosporales</taxon>
        <taxon>Pleosporineae</taxon>
        <taxon>Pleosporaceae</taxon>
        <taxon>Pyrenophora</taxon>
    </lineage>
</organism>
<reference evidence="3" key="1">
    <citation type="submission" date="2021-02" db="EMBL/GenBank/DDBJ databases">
        <authorList>
            <person name="Syme A R."/>
            <person name="Syme A R."/>
            <person name="Moolhuijzen P."/>
        </authorList>
    </citation>
    <scope>NUCLEOTIDE SEQUENCE</scope>
    <source>
        <strain evidence="3">W1-1</strain>
    </source>
</reference>
<dbReference type="Pfam" id="PF13013">
    <property type="entry name" value="F-box-like_2"/>
    <property type="match status" value="1"/>
</dbReference>
<feature type="compositionally biased region" description="Polar residues" evidence="1">
    <location>
        <begin position="103"/>
        <end position="118"/>
    </location>
</feature>
<gene>
    <name evidence="3" type="ORF">PTTW11_05510</name>
</gene>
<evidence type="ECO:0000313" key="4">
    <source>
        <dbReference type="Proteomes" id="UP000472372"/>
    </source>
</evidence>
<sequence>MRLGTSSRMHTASSPSAKTRVRTIQTHLEAPILTCLAFLLHLSAFNHYSTTSTGAHRLCQYNPRSKIKPVMMAAVVGSGGAGTKRKVGAVTVKKPYRKRQKTKPTSTNGKRSTKATNQCDAVHEVEVQKAEKPGVVEQDKVFRFLDLPGELRNRIYEVAIETSWRTFPLTHVKPKKIRGEELVERRLPLRPLPYIGLTQACSMIRNEFRPLWLSTHCFPLYVMDDYLKVFFPPPLRASQASEEVRKRIEGYYNPTGTLRLNINHNSLEDVDVQKLLWFQLRFPGYTITPTASCAEIPQNAVGIVSAVLNNKNPKWIKWLKRHVITQVRLRLNAVVRNRDSVRITMKSSHFPGWKSFCGNVVNDHDNFIDSLGLKDVGCLIHFGVEY</sequence>
<dbReference type="InterPro" id="IPR001810">
    <property type="entry name" value="F-box_dom"/>
</dbReference>